<dbReference type="AlphaFoldDB" id="A0A369K7C7"/>
<name>A0A369K7C7_HYPMA</name>
<gene>
    <name evidence="1" type="ORF">Hypma_007063</name>
</gene>
<reference evidence="1" key="1">
    <citation type="submission" date="2018-04" db="EMBL/GenBank/DDBJ databases">
        <title>Whole genome sequencing of Hypsizygus marmoreus.</title>
        <authorList>
            <person name="Choi I.-G."/>
            <person name="Min B."/>
            <person name="Kim J.-G."/>
            <person name="Kim S."/>
            <person name="Oh Y.-L."/>
            <person name="Kong W.-S."/>
            <person name="Park H."/>
            <person name="Jeong J."/>
            <person name="Song E.-S."/>
        </authorList>
    </citation>
    <scope>NUCLEOTIDE SEQUENCE [LARGE SCALE GENOMIC DNA]</scope>
    <source>
        <strain evidence="1">51987-8</strain>
    </source>
</reference>
<evidence type="ECO:0000313" key="1">
    <source>
        <dbReference type="EMBL" id="RDB30509.1"/>
    </source>
</evidence>
<dbReference type="EMBL" id="LUEZ02000005">
    <property type="protein sequence ID" value="RDB30509.1"/>
    <property type="molecule type" value="Genomic_DNA"/>
</dbReference>
<sequence length="96" mass="10644">MGPAIAENVSCAVNLDFLIYSIYATLTHFRVIHEPMRTTSPLSSSGCRHSLNLSPQLENAPPSACHITYYAYSSGYAWWGTIILHPLLNSTPSECW</sequence>
<keyword evidence="2" id="KW-1185">Reference proteome</keyword>
<comment type="caution">
    <text evidence="1">The sequence shown here is derived from an EMBL/GenBank/DDBJ whole genome shotgun (WGS) entry which is preliminary data.</text>
</comment>
<organism evidence="1 2">
    <name type="scientific">Hypsizygus marmoreus</name>
    <name type="common">White beech mushroom</name>
    <name type="synonym">Agaricus marmoreus</name>
    <dbReference type="NCBI Taxonomy" id="39966"/>
    <lineage>
        <taxon>Eukaryota</taxon>
        <taxon>Fungi</taxon>
        <taxon>Dikarya</taxon>
        <taxon>Basidiomycota</taxon>
        <taxon>Agaricomycotina</taxon>
        <taxon>Agaricomycetes</taxon>
        <taxon>Agaricomycetidae</taxon>
        <taxon>Agaricales</taxon>
        <taxon>Tricholomatineae</taxon>
        <taxon>Lyophyllaceae</taxon>
        <taxon>Hypsizygus</taxon>
    </lineage>
</organism>
<protein>
    <submittedName>
        <fullName evidence="1">Uncharacterized protein</fullName>
    </submittedName>
</protein>
<evidence type="ECO:0000313" key="2">
    <source>
        <dbReference type="Proteomes" id="UP000076154"/>
    </source>
</evidence>
<accession>A0A369K7C7</accession>
<proteinExistence type="predicted"/>
<dbReference type="Proteomes" id="UP000076154">
    <property type="component" value="Unassembled WGS sequence"/>
</dbReference>
<dbReference type="InParanoid" id="A0A369K7C7"/>